<proteinExistence type="predicted"/>
<reference evidence="1 2" key="1">
    <citation type="submission" date="2014-04" db="EMBL/GenBank/DDBJ databases">
        <authorList>
            <consortium name="DOE Joint Genome Institute"/>
            <person name="Kuo A."/>
            <person name="Kohler A."/>
            <person name="Jargeat P."/>
            <person name="Nagy L.G."/>
            <person name="Floudas D."/>
            <person name="Copeland A."/>
            <person name="Barry K.W."/>
            <person name="Cichocki N."/>
            <person name="Veneault-Fourrey C."/>
            <person name="LaButti K."/>
            <person name="Lindquist E.A."/>
            <person name="Lipzen A."/>
            <person name="Lundell T."/>
            <person name="Morin E."/>
            <person name="Murat C."/>
            <person name="Sun H."/>
            <person name="Tunlid A."/>
            <person name="Henrissat B."/>
            <person name="Grigoriev I.V."/>
            <person name="Hibbett D.S."/>
            <person name="Martin F."/>
            <person name="Nordberg H.P."/>
            <person name="Cantor M.N."/>
            <person name="Hua S.X."/>
        </authorList>
    </citation>
    <scope>NUCLEOTIDE SEQUENCE [LARGE SCALE GENOMIC DNA]</scope>
    <source>
        <strain evidence="1 2">Ve08.2h10</strain>
    </source>
</reference>
<name>A0A0D0CNH3_9AGAM</name>
<organism evidence="1 2">
    <name type="scientific">Paxillus rubicundulus Ve08.2h10</name>
    <dbReference type="NCBI Taxonomy" id="930991"/>
    <lineage>
        <taxon>Eukaryota</taxon>
        <taxon>Fungi</taxon>
        <taxon>Dikarya</taxon>
        <taxon>Basidiomycota</taxon>
        <taxon>Agaricomycotina</taxon>
        <taxon>Agaricomycetes</taxon>
        <taxon>Agaricomycetidae</taxon>
        <taxon>Boletales</taxon>
        <taxon>Paxilineae</taxon>
        <taxon>Paxillaceae</taxon>
        <taxon>Paxillus</taxon>
    </lineage>
</organism>
<gene>
    <name evidence="1" type="ORF">PAXRUDRAFT_835222</name>
</gene>
<dbReference type="Proteomes" id="UP000054538">
    <property type="component" value="Unassembled WGS sequence"/>
</dbReference>
<dbReference type="InParanoid" id="A0A0D0CNH3"/>
<dbReference type="HOGENOM" id="CLU_3069347_0_0_1"/>
<evidence type="ECO:0000313" key="1">
    <source>
        <dbReference type="EMBL" id="KIK76823.1"/>
    </source>
</evidence>
<protein>
    <submittedName>
        <fullName evidence="1">Uncharacterized protein</fullName>
    </submittedName>
</protein>
<accession>A0A0D0CNH3</accession>
<dbReference type="AlphaFoldDB" id="A0A0D0CNH3"/>
<keyword evidence="2" id="KW-1185">Reference proteome</keyword>
<reference evidence="2" key="2">
    <citation type="submission" date="2015-01" db="EMBL/GenBank/DDBJ databases">
        <title>Evolutionary Origins and Diversification of the Mycorrhizal Mutualists.</title>
        <authorList>
            <consortium name="DOE Joint Genome Institute"/>
            <consortium name="Mycorrhizal Genomics Consortium"/>
            <person name="Kohler A."/>
            <person name="Kuo A."/>
            <person name="Nagy L.G."/>
            <person name="Floudas D."/>
            <person name="Copeland A."/>
            <person name="Barry K.W."/>
            <person name="Cichocki N."/>
            <person name="Veneault-Fourrey C."/>
            <person name="LaButti K."/>
            <person name="Lindquist E.A."/>
            <person name="Lipzen A."/>
            <person name="Lundell T."/>
            <person name="Morin E."/>
            <person name="Murat C."/>
            <person name="Riley R."/>
            <person name="Ohm R."/>
            <person name="Sun H."/>
            <person name="Tunlid A."/>
            <person name="Henrissat B."/>
            <person name="Grigoriev I.V."/>
            <person name="Hibbett D.S."/>
            <person name="Martin F."/>
        </authorList>
    </citation>
    <scope>NUCLEOTIDE SEQUENCE [LARGE SCALE GENOMIC DNA]</scope>
    <source>
        <strain evidence="2">Ve08.2h10</strain>
    </source>
</reference>
<evidence type="ECO:0000313" key="2">
    <source>
        <dbReference type="Proteomes" id="UP000054538"/>
    </source>
</evidence>
<dbReference type="EMBL" id="KN827276">
    <property type="protein sequence ID" value="KIK76823.1"/>
    <property type="molecule type" value="Genomic_DNA"/>
</dbReference>
<sequence>MVGTHVMRQPCHLELTLLWYNTSLSHGLYLRVTFEIFGARRPVHTTPIGPQPT</sequence>